<dbReference type="EMBL" id="KN822065">
    <property type="protein sequence ID" value="KIM60165.1"/>
    <property type="molecule type" value="Genomic_DNA"/>
</dbReference>
<feature type="domain" description="Retrovirus-related Pol polyprotein from transposon TNT 1-94-like beta-barrel" evidence="1">
    <location>
        <begin position="1"/>
        <end position="40"/>
    </location>
</feature>
<keyword evidence="3" id="KW-1185">Reference proteome</keyword>
<dbReference type="InParanoid" id="A0A0C3DHK5"/>
<protein>
    <recommendedName>
        <fullName evidence="1">Retrovirus-related Pol polyprotein from transposon TNT 1-94-like beta-barrel domain-containing protein</fullName>
    </recommendedName>
</protein>
<dbReference type="Pfam" id="PF22936">
    <property type="entry name" value="Pol_BBD"/>
    <property type="match status" value="1"/>
</dbReference>
<gene>
    <name evidence="2" type="ORF">SCLCIDRAFT_124832</name>
</gene>
<evidence type="ECO:0000313" key="3">
    <source>
        <dbReference type="Proteomes" id="UP000053989"/>
    </source>
</evidence>
<feature type="non-terminal residue" evidence="2">
    <location>
        <position position="1"/>
    </location>
</feature>
<proteinExistence type="predicted"/>
<dbReference type="Proteomes" id="UP000053989">
    <property type="component" value="Unassembled WGS sequence"/>
</dbReference>
<reference evidence="3" key="2">
    <citation type="submission" date="2015-01" db="EMBL/GenBank/DDBJ databases">
        <title>Evolutionary Origins and Diversification of the Mycorrhizal Mutualists.</title>
        <authorList>
            <consortium name="DOE Joint Genome Institute"/>
            <consortium name="Mycorrhizal Genomics Consortium"/>
            <person name="Kohler A."/>
            <person name="Kuo A."/>
            <person name="Nagy L.G."/>
            <person name="Floudas D."/>
            <person name="Copeland A."/>
            <person name="Barry K.W."/>
            <person name="Cichocki N."/>
            <person name="Veneault-Fourrey C."/>
            <person name="LaButti K."/>
            <person name="Lindquist E.A."/>
            <person name="Lipzen A."/>
            <person name="Lundell T."/>
            <person name="Morin E."/>
            <person name="Murat C."/>
            <person name="Riley R."/>
            <person name="Ohm R."/>
            <person name="Sun H."/>
            <person name="Tunlid A."/>
            <person name="Henrissat B."/>
            <person name="Grigoriev I.V."/>
            <person name="Hibbett D.S."/>
            <person name="Martin F."/>
        </authorList>
    </citation>
    <scope>NUCLEOTIDE SEQUENCE [LARGE SCALE GENOMIC DNA]</scope>
    <source>
        <strain evidence="3">Foug A</strain>
    </source>
</reference>
<dbReference type="HOGENOM" id="CLU_3056232_0_0_1"/>
<dbReference type="OrthoDB" id="3340343at2759"/>
<evidence type="ECO:0000313" key="2">
    <source>
        <dbReference type="EMBL" id="KIM60165.1"/>
    </source>
</evidence>
<dbReference type="InterPro" id="IPR054722">
    <property type="entry name" value="PolX-like_BBD"/>
</dbReference>
<reference evidence="2 3" key="1">
    <citation type="submission" date="2014-04" db="EMBL/GenBank/DDBJ databases">
        <authorList>
            <consortium name="DOE Joint Genome Institute"/>
            <person name="Kuo A."/>
            <person name="Kohler A."/>
            <person name="Nagy L.G."/>
            <person name="Floudas D."/>
            <person name="Copeland A."/>
            <person name="Barry K.W."/>
            <person name="Cichocki N."/>
            <person name="Veneault-Fourrey C."/>
            <person name="LaButti K."/>
            <person name="Lindquist E.A."/>
            <person name="Lipzen A."/>
            <person name="Lundell T."/>
            <person name="Morin E."/>
            <person name="Murat C."/>
            <person name="Sun H."/>
            <person name="Tunlid A."/>
            <person name="Henrissat B."/>
            <person name="Grigoriev I.V."/>
            <person name="Hibbett D.S."/>
            <person name="Martin F."/>
            <person name="Nordberg H.P."/>
            <person name="Cantor M.N."/>
            <person name="Hua S.X."/>
        </authorList>
    </citation>
    <scope>NUCLEOTIDE SEQUENCE [LARGE SCALE GENOMIC DNA]</scope>
    <source>
        <strain evidence="2 3">Foug A</strain>
    </source>
</reference>
<sequence length="54" mass="5861">TVELQAHFGNKTSIITLHNVLYTPSAVHNLISLTCLDKEGGFSISEGGQVKLYD</sequence>
<organism evidence="2 3">
    <name type="scientific">Scleroderma citrinum Foug A</name>
    <dbReference type="NCBI Taxonomy" id="1036808"/>
    <lineage>
        <taxon>Eukaryota</taxon>
        <taxon>Fungi</taxon>
        <taxon>Dikarya</taxon>
        <taxon>Basidiomycota</taxon>
        <taxon>Agaricomycotina</taxon>
        <taxon>Agaricomycetes</taxon>
        <taxon>Agaricomycetidae</taxon>
        <taxon>Boletales</taxon>
        <taxon>Sclerodermatineae</taxon>
        <taxon>Sclerodermataceae</taxon>
        <taxon>Scleroderma</taxon>
    </lineage>
</organism>
<accession>A0A0C3DHK5</accession>
<name>A0A0C3DHK5_9AGAM</name>
<evidence type="ECO:0000259" key="1">
    <source>
        <dbReference type="Pfam" id="PF22936"/>
    </source>
</evidence>
<dbReference type="AlphaFoldDB" id="A0A0C3DHK5"/>